<keyword evidence="3" id="KW-0687">Ribonucleoprotein</keyword>
<reference evidence="3" key="1">
    <citation type="journal article" date="2015" name="ISME J.">
        <title>Aquifer environment selects for microbial species cohorts in sediment and groundwater.</title>
        <authorList>
            <person name="Hug L.A."/>
            <person name="Thomas B.C."/>
            <person name="Brown C.T."/>
            <person name="Frischkorn K.R."/>
            <person name="Williams K.H."/>
            <person name="Tringe S.G."/>
            <person name="Banfield J.F."/>
        </authorList>
    </citation>
    <scope>NUCLEOTIDE SEQUENCE</scope>
</reference>
<evidence type="ECO:0000256" key="1">
    <source>
        <dbReference type="SAM" id="MobiDB-lite"/>
    </source>
</evidence>
<accession>A0A0H4T435</accession>
<sequence>MGIRTLKPTSPARRYMTFLTNEEITKKTPEKSLLSPKRRTNGRNSAGRITVRHRGGGVKRMFRDIDFRRGSALPGRMSACGPDITTSPGLSPSGAMM</sequence>
<evidence type="ECO:0000313" key="3">
    <source>
        <dbReference type="EMBL" id="AKQ01490.1"/>
    </source>
</evidence>
<feature type="region of interest" description="Disordered" evidence="1">
    <location>
        <begin position="26"/>
        <end position="49"/>
    </location>
</feature>
<dbReference type="AlphaFoldDB" id="A0A0H4T435"/>
<dbReference type="SUPFAM" id="SSF50249">
    <property type="entry name" value="Nucleic acid-binding proteins"/>
    <property type="match status" value="1"/>
</dbReference>
<dbReference type="GO" id="GO:0005840">
    <property type="term" value="C:ribosome"/>
    <property type="evidence" value="ECO:0007669"/>
    <property type="project" value="UniProtKB-KW"/>
</dbReference>
<protein>
    <submittedName>
        <fullName evidence="3">50S ribosomal protein L2, large subunit ribosomal protein L2</fullName>
    </submittedName>
</protein>
<evidence type="ECO:0000259" key="2">
    <source>
        <dbReference type="Pfam" id="PF00181"/>
    </source>
</evidence>
<dbReference type="Pfam" id="PF00181">
    <property type="entry name" value="Ribosomal_L2_N"/>
    <property type="match status" value="1"/>
</dbReference>
<proteinExistence type="predicted"/>
<feature type="domain" description="Large ribosomal subunit protein uL2 RNA-binding" evidence="2">
    <location>
        <begin position="30"/>
        <end position="70"/>
    </location>
</feature>
<dbReference type="InterPro" id="IPR012340">
    <property type="entry name" value="NA-bd_OB-fold"/>
</dbReference>
<dbReference type="EMBL" id="KT006968">
    <property type="protein sequence ID" value="AKQ01490.1"/>
    <property type="molecule type" value="Genomic_DNA"/>
</dbReference>
<gene>
    <name evidence="3" type="primary">rplB</name>
</gene>
<name>A0A0H4T435_9BACT</name>
<dbReference type="GO" id="GO:0006412">
    <property type="term" value="P:translation"/>
    <property type="evidence" value="ECO:0007669"/>
    <property type="project" value="InterPro"/>
</dbReference>
<keyword evidence="3" id="KW-0689">Ribosomal protein</keyword>
<organism evidence="3">
    <name type="scientific">uncultured bacterium Rifle_16ft_4_minimus_19379</name>
    <dbReference type="NCBI Taxonomy" id="1665154"/>
    <lineage>
        <taxon>Bacteria</taxon>
        <taxon>environmental samples</taxon>
    </lineage>
</organism>
<dbReference type="InterPro" id="IPR022666">
    <property type="entry name" value="Ribosomal_uL2_RNA-bd_dom"/>
</dbReference>
<feature type="region of interest" description="Disordered" evidence="1">
    <location>
        <begin position="72"/>
        <end position="97"/>
    </location>
</feature>
<dbReference type="GO" id="GO:0003735">
    <property type="term" value="F:structural constituent of ribosome"/>
    <property type="evidence" value="ECO:0007669"/>
    <property type="project" value="InterPro"/>
</dbReference>
<dbReference type="Gene3D" id="2.40.50.140">
    <property type="entry name" value="Nucleic acid-binding proteins"/>
    <property type="match status" value="1"/>
</dbReference>